<comment type="function">
    <text evidence="3">Regulates mitochondrial small subunit maturation by controlling 15S rRNA 5'-end processing. Localizes to the 5' precursor of the 15S rRNA in a position that is subsequently occupied by mS47 in the mature yeast mtSSU. Uses structure and sequence-specific RNA recognition, binding to a single-stranded region of the precursor and specifically recognizing bases -6 to -1. The exchange of Ccm1 for mS47 is coupled to the irreversible removal of precursor rRNA that is accompanied by conformational changes of the mitoribosomal proteins uS5m and mS26. These conformational changes signal completion of 5'-end rRNA processing through protection of the mature 5'-end of the 15S rRNA and stabilization of mS47. The removal of the 5' precursor together with the dissociation of Ccm1 may be catalyzed by the 5'-3' exoribonuclease Pet127. Involved in the specific removal of group I introns in mitochondrial encoded transcripts.</text>
</comment>
<name>A0AAJ0MEF9_9PEZI</name>
<dbReference type="Pfam" id="PF01535">
    <property type="entry name" value="PPR"/>
    <property type="match status" value="2"/>
</dbReference>
<reference evidence="6" key="2">
    <citation type="submission" date="2023-06" db="EMBL/GenBank/DDBJ databases">
        <authorList>
            <consortium name="Lawrence Berkeley National Laboratory"/>
            <person name="Haridas S."/>
            <person name="Hensen N."/>
            <person name="Bonometti L."/>
            <person name="Westerberg I."/>
            <person name="Brannstrom I.O."/>
            <person name="Guillou S."/>
            <person name="Cros-Aarteil S."/>
            <person name="Calhoun S."/>
            <person name="Kuo A."/>
            <person name="Mondo S."/>
            <person name="Pangilinan J."/>
            <person name="Riley R."/>
            <person name="Labutti K."/>
            <person name="Andreopoulos B."/>
            <person name="Lipzen A."/>
            <person name="Chen C."/>
            <person name="Yanf M."/>
            <person name="Daum C."/>
            <person name="Ng V."/>
            <person name="Clum A."/>
            <person name="Steindorff A."/>
            <person name="Ohm R."/>
            <person name="Martin F."/>
            <person name="Silar P."/>
            <person name="Natvig D."/>
            <person name="Lalanne C."/>
            <person name="Gautier V."/>
            <person name="Ament-Velasquez S.L."/>
            <person name="Kruys A."/>
            <person name="Hutchinson M.I."/>
            <person name="Powell A.J."/>
            <person name="Barry K."/>
            <person name="Miller A.N."/>
            <person name="Grigoriev I.V."/>
            <person name="Debuchy R."/>
            <person name="Gladieux P."/>
            <person name="Thoren M.H."/>
            <person name="Johannesson H."/>
        </authorList>
    </citation>
    <scope>NUCLEOTIDE SEQUENCE</scope>
    <source>
        <strain evidence="6">CBS 955.72</strain>
    </source>
</reference>
<evidence type="ECO:0000313" key="6">
    <source>
        <dbReference type="EMBL" id="KAK3353139.1"/>
    </source>
</evidence>
<dbReference type="Proteomes" id="UP001275084">
    <property type="component" value="Unassembled WGS sequence"/>
</dbReference>
<feature type="region of interest" description="Disordered" evidence="5">
    <location>
        <begin position="1082"/>
        <end position="1143"/>
    </location>
</feature>
<dbReference type="PANTHER" id="PTHR47447">
    <property type="entry name" value="OS03G0856100 PROTEIN"/>
    <property type="match status" value="1"/>
</dbReference>
<reference evidence="6" key="1">
    <citation type="journal article" date="2023" name="Mol. Phylogenet. Evol.">
        <title>Genome-scale phylogeny and comparative genomics of the fungal order Sordariales.</title>
        <authorList>
            <person name="Hensen N."/>
            <person name="Bonometti L."/>
            <person name="Westerberg I."/>
            <person name="Brannstrom I.O."/>
            <person name="Guillou S."/>
            <person name="Cros-Aarteil S."/>
            <person name="Calhoun S."/>
            <person name="Haridas S."/>
            <person name="Kuo A."/>
            <person name="Mondo S."/>
            <person name="Pangilinan J."/>
            <person name="Riley R."/>
            <person name="LaButti K."/>
            <person name="Andreopoulos B."/>
            <person name="Lipzen A."/>
            <person name="Chen C."/>
            <person name="Yan M."/>
            <person name="Daum C."/>
            <person name="Ng V."/>
            <person name="Clum A."/>
            <person name="Steindorff A."/>
            <person name="Ohm R.A."/>
            <person name="Martin F."/>
            <person name="Silar P."/>
            <person name="Natvig D.O."/>
            <person name="Lalanne C."/>
            <person name="Gautier V."/>
            <person name="Ament-Velasquez S.L."/>
            <person name="Kruys A."/>
            <person name="Hutchinson M.I."/>
            <person name="Powell A.J."/>
            <person name="Barry K."/>
            <person name="Miller A.N."/>
            <person name="Grigoriev I.V."/>
            <person name="Debuchy R."/>
            <person name="Gladieux P."/>
            <person name="Hiltunen Thoren M."/>
            <person name="Johannesson H."/>
        </authorList>
    </citation>
    <scope>NUCLEOTIDE SEQUENCE</scope>
    <source>
        <strain evidence="6">CBS 955.72</strain>
    </source>
</reference>
<proteinExistence type="inferred from homology"/>
<gene>
    <name evidence="6" type="ORF">B0T25DRAFT_518268</name>
</gene>
<evidence type="ECO:0000256" key="4">
    <source>
        <dbReference type="ARBA" id="ARBA00044511"/>
    </source>
</evidence>
<dbReference type="InterPro" id="IPR011990">
    <property type="entry name" value="TPR-like_helical_dom_sf"/>
</dbReference>
<keyword evidence="2" id="KW-0677">Repeat</keyword>
<feature type="region of interest" description="Disordered" evidence="5">
    <location>
        <begin position="129"/>
        <end position="174"/>
    </location>
</feature>
<keyword evidence="7" id="KW-1185">Reference proteome</keyword>
<evidence type="ECO:0000256" key="5">
    <source>
        <dbReference type="SAM" id="MobiDB-lite"/>
    </source>
</evidence>
<evidence type="ECO:0000256" key="2">
    <source>
        <dbReference type="ARBA" id="ARBA00022737"/>
    </source>
</evidence>
<evidence type="ECO:0000313" key="7">
    <source>
        <dbReference type="Proteomes" id="UP001275084"/>
    </source>
</evidence>
<accession>A0AAJ0MEF9</accession>
<protein>
    <recommendedName>
        <fullName evidence="8">Translation regulator</fullName>
    </recommendedName>
</protein>
<sequence length="1222" mass="136672">MLERTAASIEPCSLHRVLPTATRSSLRSRARLHNTFWYHGATALELDDACRALDRLPPSFRCSDGASTGPESPNGAGTMIASASLLDFLYPHGATALLRKFRPDPLSKRLELGYRVASLPPRFYTSFGPETGSLSATPASEESRDAGNVPARTDPALPPPPERDSANTYSEPNSSKAAELQRLLNMEPGQANDAIWQLYSDLEPSLQDDYFRLCVLNHLAPSARLVDAPRISRLFAMLKPAQWTDLFVGAAVKAKLLELDLIGACSIWKAAVGKKAIVAGADHLMAFAFRTTDFNLVLEILELFVPSTQASGCVVQFGLLARVANFKHTLKRLYLYIQKMTSYNPRHALGSSDILNDFVTYLATNSLAVFGQGDACYILTRAKDASSYEAYIRHCITAGHWKVAGALYRVYRGLPGLHIPFDIIRSMTDVYQDDARGMEEALRDWYEVRQYLTREGYQKYTTFYAERGNIKEVDRLVREYEDYVLCAAAQPPWDEFTIASRMHAYAVRGDAKGALEVLDTCRAEWGDAYCSTVLWNILLDAYVKADKYQKSVDTFSRVLQDGKADAISFGTIMLQAARRGELQFTLELFKLAADEGIQWNVAMADSLVEAYCQNDRFEEAEQLCHRLSKNHTGDGDRAEYWNTLISHFANRRDLTAVNRILAIMTAQKVVYNNATYRFLLLALVNCRQAHHALHFVKVSRREQVFQPTMEHYVLLLGAFIKTREPMMAIHVKQEMAKMGLPESAQSVTNVLSVLGERKLGNGDEQVEKAISLFLRAAYSNDTNSQAFATTNMYAKMIFILTQMRDSARIDYLLEIYCNNFPRSVGSYETPIKLLETIMLADFYDGNYRRAKKTWELVFERARASGEQVLLPGIAPGKRYDVVNPCRTMQRIYVAESDAEGLVALVTQVTAAGFSLDSKNWNYYVQSLARLKKWKEAFRTCEEMLMPNWVGWARLVPGTNIKKRLPLEIRRLCADPHRPRPISYTLLLLSREYLDLERKKLWSNDLAKVVHTLEEECPLTVKAITTMVWDIADVDYLSIIAANGPAGADQDFILDTDTPALAPGASVEPSSSIRDILISPSSSFSSAAGQGWEDVPKEEASARRRHVRVKRTAVSPGDEVTEDGLPVSAKSRTPTPQEAGDPAELIRCGADGDWEDIPERKPRAEKHPARVRRIAVPAGDDEFTEDGFLVSAQNRVPGPNEVDDPGELIRQALLGGKSDEKGR</sequence>
<evidence type="ECO:0000256" key="1">
    <source>
        <dbReference type="ARBA" id="ARBA00006192"/>
    </source>
</evidence>
<dbReference type="AlphaFoldDB" id="A0AAJ0MEF9"/>
<feature type="region of interest" description="Disordered" evidence="5">
    <location>
        <begin position="1192"/>
        <end position="1222"/>
    </location>
</feature>
<comment type="similarity">
    <text evidence="1">Belongs to the CCM1 family.</text>
</comment>
<comment type="subunit">
    <text evidence="4">Binds to mitochondrial small subunit 15S rRNA.</text>
</comment>
<dbReference type="Gene3D" id="1.25.40.10">
    <property type="entry name" value="Tetratricopeptide repeat domain"/>
    <property type="match status" value="2"/>
</dbReference>
<dbReference type="PANTHER" id="PTHR47447:SF25">
    <property type="entry name" value="SAP DOMAIN-CONTAINING PROTEIN"/>
    <property type="match status" value="1"/>
</dbReference>
<dbReference type="InterPro" id="IPR002885">
    <property type="entry name" value="PPR_rpt"/>
</dbReference>
<evidence type="ECO:0000256" key="3">
    <source>
        <dbReference type="ARBA" id="ARBA00044493"/>
    </source>
</evidence>
<dbReference type="EMBL" id="JAUIQD010000004">
    <property type="protein sequence ID" value="KAK3353139.1"/>
    <property type="molecule type" value="Genomic_DNA"/>
</dbReference>
<organism evidence="6 7">
    <name type="scientific">Lasiosphaeria hispida</name>
    <dbReference type="NCBI Taxonomy" id="260671"/>
    <lineage>
        <taxon>Eukaryota</taxon>
        <taxon>Fungi</taxon>
        <taxon>Dikarya</taxon>
        <taxon>Ascomycota</taxon>
        <taxon>Pezizomycotina</taxon>
        <taxon>Sordariomycetes</taxon>
        <taxon>Sordariomycetidae</taxon>
        <taxon>Sordariales</taxon>
        <taxon>Lasiosphaeriaceae</taxon>
        <taxon>Lasiosphaeria</taxon>
    </lineage>
</organism>
<evidence type="ECO:0008006" key="8">
    <source>
        <dbReference type="Google" id="ProtNLM"/>
    </source>
</evidence>
<comment type="caution">
    <text evidence="6">The sequence shown here is derived from an EMBL/GenBank/DDBJ whole genome shotgun (WGS) entry which is preliminary data.</text>
</comment>